<dbReference type="InterPro" id="IPR001611">
    <property type="entry name" value="Leu-rich_rpt"/>
</dbReference>
<dbReference type="Proteomes" id="UP000095283">
    <property type="component" value="Unplaced"/>
</dbReference>
<feature type="compositionally biased region" description="Polar residues" evidence="3">
    <location>
        <begin position="160"/>
        <end position="170"/>
    </location>
</feature>
<evidence type="ECO:0000313" key="5">
    <source>
        <dbReference type="WBParaSite" id="Hba_02661"/>
    </source>
</evidence>
<keyword evidence="1" id="KW-0433">Leucine-rich repeat</keyword>
<keyword evidence="2" id="KW-0677">Repeat</keyword>
<accession>A0A1I7WD80</accession>
<dbReference type="Gene3D" id="3.80.10.10">
    <property type="entry name" value="Ribonuclease Inhibitor"/>
    <property type="match status" value="1"/>
</dbReference>
<dbReference type="InterPro" id="IPR050333">
    <property type="entry name" value="SLRP"/>
</dbReference>
<dbReference type="InterPro" id="IPR032675">
    <property type="entry name" value="LRR_dom_sf"/>
</dbReference>
<organism evidence="4 5">
    <name type="scientific">Heterorhabditis bacteriophora</name>
    <name type="common">Entomopathogenic nematode worm</name>
    <dbReference type="NCBI Taxonomy" id="37862"/>
    <lineage>
        <taxon>Eukaryota</taxon>
        <taxon>Metazoa</taxon>
        <taxon>Ecdysozoa</taxon>
        <taxon>Nematoda</taxon>
        <taxon>Chromadorea</taxon>
        <taxon>Rhabditida</taxon>
        <taxon>Rhabditina</taxon>
        <taxon>Rhabditomorpha</taxon>
        <taxon>Strongyloidea</taxon>
        <taxon>Heterorhabditidae</taxon>
        <taxon>Heterorhabditis</taxon>
    </lineage>
</organism>
<protein>
    <submittedName>
        <fullName evidence="5">LRRcap domain-containing protein</fullName>
    </submittedName>
</protein>
<sequence>MVLRQKMTACSCFDYLDGSVIRCSGSEGPSMVAQMKQSHMEIRELTLENANIIEIGPRAFKNLRIKKLVLDKNRIKVIHPDAFRGLENSLQELSIAHNKLQEVSLQNEVMIRLTFIIKKCKRVLIGFKNFYINVSRWKILEISTSESPSIKSFTKEHSTAETATTPKRKV</sequence>
<feature type="region of interest" description="Disordered" evidence="3">
    <location>
        <begin position="151"/>
        <end position="170"/>
    </location>
</feature>
<evidence type="ECO:0000256" key="2">
    <source>
        <dbReference type="ARBA" id="ARBA00022737"/>
    </source>
</evidence>
<evidence type="ECO:0000256" key="1">
    <source>
        <dbReference type="ARBA" id="ARBA00022614"/>
    </source>
</evidence>
<proteinExistence type="predicted"/>
<evidence type="ECO:0000256" key="3">
    <source>
        <dbReference type="SAM" id="MobiDB-lite"/>
    </source>
</evidence>
<reference evidence="5" key="1">
    <citation type="submission" date="2016-11" db="UniProtKB">
        <authorList>
            <consortium name="WormBaseParasite"/>
        </authorList>
    </citation>
    <scope>IDENTIFICATION</scope>
</reference>
<name>A0A1I7WD80_HETBA</name>
<keyword evidence="4" id="KW-1185">Reference proteome</keyword>
<dbReference type="PANTHER" id="PTHR45712">
    <property type="entry name" value="AGAP008170-PA"/>
    <property type="match status" value="1"/>
</dbReference>
<dbReference type="WBParaSite" id="Hba_02661">
    <property type="protein sequence ID" value="Hba_02661"/>
    <property type="gene ID" value="Hba_02661"/>
</dbReference>
<dbReference type="PANTHER" id="PTHR45712:SF22">
    <property type="entry name" value="INSULIN-LIKE GROWTH FACTOR-BINDING PROTEIN COMPLEX ACID LABILE SUBUNIT"/>
    <property type="match status" value="1"/>
</dbReference>
<dbReference type="AlphaFoldDB" id="A0A1I7WD80"/>
<evidence type="ECO:0000313" key="4">
    <source>
        <dbReference type="Proteomes" id="UP000095283"/>
    </source>
</evidence>
<dbReference type="Pfam" id="PF13855">
    <property type="entry name" value="LRR_8"/>
    <property type="match status" value="1"/>
</dbReference>
<dbReference type="SUPFAM" id="SSF52058">
    <property type="entry name" value="L domain-like"/>
    <property type="match status" value="1"/>
</dbReference>